<proteinExistence type="predicted"/>
<dbReference type="EMBL" id="AP027079">
    <property type="protein sequence ID" value="BDU68698.1"/>
    <property type="molecule type" value="Genomic_DNA"/>
</dbReference>
<dbReference type="PANTHER" id="PTHR47176">
    <property type="entry name" value="OSJNBA0020J04.13 PROTEIN"/>
    <property type="match status" value="1"/>
</dbReference>
<keyword evidence="3" id="KW-1185">Reference proteome</keyword>
<protein>
    <submittedName>
        <fullName evidence="2">Deoxyribonuclease</fullName>
    </submittedName>
</protein>
<dbReference type="InterPro" id="IPR001130">
    <property type="entry name" value="TatD-like"/>
</dbReference>
<name>A0ABN6UVA9_9BACT</name>
<gene>
    <name evidence="2" type="ORF">GETHOR_07990</name>
</gene>
<dbReference type="RefSeq" id="WP_286355332.1">
    <property type="nucleotide sequence ID" value="NZ_AP027079.1"/>
</dbReference>
<dbReference type="CDD" id="cd01310">
    <property type="entry name" value="TatD_DNAse"/>
    <property type="match status" value="1"/>
</dbReference>
<feature type="region of interest" description="Disordered" evidence="1">
    <location>
        <begin position="1"/>
        <end position="22"/>
    </location>
</feature>
<sequence>MHALFDAHSHLPTAEAPPSAEPGHRRYRVVCGTCEADWEAVLAHAASDGQVLPMLGLHPWQVAEASPDWASRLESLLRGSRTGVGECGLDFARKDEDWTAQASAFRIQLRLAHALRRPIAIHVVRAWGPLLDLLREEGVPPTGALVHAYGGSPESADALQSMGVFLSFSGALLKPDRLKVRESLRAVDDGHLLLETDGTADLVRVIEMAASLRGVTAEDLAARTWENGQRCFKELMA</sequence>
<dbReference type="PANTHER" id="PTHR47176:SF1">
    <property type="entry name" value="OS04G0577500 PROTEIN"/>
    <property type="match status" value="1"/>
</dbReference>
<dbReference type="Proteomes" id="UP001242010">
    <property type="component" value="Chromosome"/>
</dbReference>
<dbReference type="PIRSF" id="PIRSF005902">
    <property type="entry name" value="DNase_TatD"/>
    <property type="match status" value="1"/>
</dbReference>
<reference evidence="3" key="1">
    <citation type="journal article" date="2023" name="Int. J. Syst. Evol. Microbiol.">
        <title>Mesoterricola silvestris gen. nov., sp. nov., Mesoterricola sediminis sp. nov., Geothrix oryzae sp. nov., Geothrix edaphica sp. nov., Geothrix rubra sp. nov., and Geothrix limicola sp. nov., six novel members of Acidobacteriota isolated from soils.</title>
        <authorList>
            <person name="Itoh H."/>
            <person name="Sugisawa Y."/>
            <person name="Mise K."/>
            <person name="Xu Z."/>
            <person name="Kuniyasu M."/>
            <person name="Ushijima N."/>
            <person name="Kawano K."/>
            <person name="Kobayashi E."/>
            <person name="Shiratori Y."/>
            <person name="Masuda Y."/>
            <person name="Senoo K."/>
        </authorList>
    </citation>
    <scope>NUCLEOTIDE SEQUENCE [LARGE SCALE GENOMIC DNA]</scope>
    <source>
        <strain evidence="3">Red222</strain>
    </source>
</reference>
<evidence type="ECO:0000313" key="2">
    <source>
        <dbReference type="EMBL" id="BDU68698.1"/>
    </source>
</evidence>
<dbReference type="Pfam" id="PF01026">
    <property type="entry name" value="TatD_DNase"/>
    <property type="match status" value="1"/>
</dbReference>
<dbReference type="SUPFAM" id="SSF51556">
    <property type="entry name" value="Metallo-dependent hydrolases"/>
    <property type="match status" value="1"/>
</dbReference>
<dbReference type="InterPro" id="IPR032466">
    <property type="entry name" value="Metal_Hydrolase"/>
</dbReference>
<accession>A0ABN6UVA9</accession>
<evidence type="ECO:0000256" key="1">
    <source>
        <dbReference type="SAM" id="MobiDB-lite"/>
    </source>
</evidence>
<dbReference type="Gene3D" id="3.20.20.140">
    <property type="entry name" value="Metal-dependent hydrolases"/>
    <property type="match status" value="1"/>
</dbReference>
<evidence type="ECO:0000313" key="3">
    <source>
        <dbReference type="Proteomes" id="UP001242010"/>
    </source>
</evidence>
<organism evidence="2 3">
    <name type="scientific">Geothrix oryzae</name>
    <dbReference type="NCBI Taxonomy" id="2927975"/>
    <lineage>
        <taxon>Bacteria</taxon>
        <taxon>Pseudomonadati</taxon>
        <taxon>Acidobacteriota</taxon>
        <taxon>Holophagae</taxon>
        <taxon>Holophagales</taxon>
        <taxon>Holophagaceae</taxon>
        <taxon>Geothrix</taxon>
    </lineage>
</organism>